<comment type="subcellular location">
    <subcellularLocation>
        <location evidence="1">Membrane</location>
    </subcellularLocation>
</comment>
<feature type="transmembrane region" description="Helical" evidence="5">
    <location>
        <begin position="76"/>
        <end position="99"/>
    </location>
</feature>
<feature type="transmembrane region" description="Helical" evidence="5">
    <location>
        <begin position="169"/>
        <end position="187"/>
    </location>
</feature>
<name>A0A6P4YBQ1_BRABE</name>
<evidence type="ECO:0000313" key="7">
    <source>
        <dbReference type="Proteomes" id="UP000515135"/>
    </source>
</evidence>
<feature type="transmembrane region" description="Helical" evidence="5">
    <location>
        <begin position="236"/>
        <end position="254"/>
    </location>
</feature>
<dbReference type="OrthoDB" id="408954at2759"/>
<accession>A0A6P4YBQ1</accession>
<dbReference type="AlphaFoldDB" id="A0A6P4YBQ1"/>
<evidence type="ECO:0000256" key="4">
    <source>
        <dbReference type="ARBA" id="ARBA00023136"/>
    </source>
</evidence>
<feature type="domain" description="Fatty acid hydroxylase" evidence="6">
    <location>
        <begin position="174"/>
        <end position="297"/>
    </location>
</feature>
<dbReference type="GO" id="GO:0016491">
    <property type="term" value="F:oxidoreductase activity"/>
    <property type="evidence" value="ECO:0007669"/>
    <property type="project" value="InterPro"/>
</dbReference>
<dbReference type="Pfam" id="PF04116">
    <property type="entry name" value="FA_hydroxylase"/>
    <property type="match status" value="1"/>
</dbReference>
<evidence type="ECO:0000256" key="1">
    <source>
        <dbReference type="ARBA" id="ARBA00004370"/>
    </source>
</evidence>
<keyword evidence="3 5" id="KW-1133">Transmembrane helix</keyword>
<feature type="transmembrane region" description="Helical" evidence="5">
    <location>
        <begin position="12"/>
        <end position="30"/>
    </location>
</feature>
<dbReference type="RefSeq" id="XP_019619669.1">
    <property type="nucleotide sequence ID" value="XM_019764110.1"/>
</dbReference>
<dbReference type="GO" id="GO:0005506">
    <property type="term" value="F:iron ion binding"/>
    <property type="evidence" value="ECO:0007669"/>
    <property type="project" value="InterPro"/>
</dbReference>
<gene>
    <name evidence="8" type="primary">LOC109466397</name>
</gene>
<organism evidence="7 8">
    <name type="scientific">Branchiostoma belcheri</name>
    <name type="common">Amphioxus</name>
    <dbReference type="NCBI Taxonomy" id="7741"/>
    <lineage>
        <taxon>Eukaryota</taxon>
        <taxon>Metazoa</taxon>
        <taxon>Chordata</taxon>
        <taxon>Cephalochordata</taxon>
        <taxon>Leptocardii</taxon>
        <taxon>Amphioxiformes</taxon>
        <taxon>Branchiostomatidae</taxon>
        <taxon>Branchiostoma</taxon>
    </lineage>
</organism>
<evidence type="ECO:0000313" key="8">
    <source>
        <dbReference type="RefSeq" id="XP_019619669.1"/>
    </source>
</evidence>
<dbReference type="GO" id="GO:0016020">
    <property type="term" value="C:membrane"/>
    <property type="evidence" value="ECO:0007669"/>
    <property type="project" value="UniProtKB-SubCell"/>
</dbReference>
<dbReference type="GO" id="GO:0008610">
    <property type="term" value="P:lipid biosynthetic process"/>
    <property type="evidence" value="ECO:0007669"/>
    <property type="project" value="InterPro"/>
</dbReference>
<protein>
    <submittedName>
        <fullName evidence="8">Fatty acid hydroxylase domain-containing protein 2-like</fullName>
    </submittedName>
</protein>
<feature type="transmembrane region" description="Helical" evidence="5">
    <location>
        <begin position="126"/>
        <end position="148"/>
    </location>
</feature>
<keyword evidence="4 5" id="KW-0472">Membrane</keyword>
<evidence type="ECO:0000256" key="2">
    <source>
        <dbReference type="ARBA" id="ARBA00022692"/>
    </source>
</evidence>
<reference evidence="8" key="1">
    <citation type="submission" date="2025-08" db="UniProtKB">
        <authorList>
            <consortium name="RefSeq"/>
        </authorList>
    </citation>
    <scope>IDENTIFICATION</scope>
    <source>
        <tissue evidence="8">Gonad</tissue>
    </source>
</reference>
<dbReference type="GeneID" id="109466397"/>
<keyword evidence="2 5" id="KW-0812">Transmembrane</keyword>
<keyword evidence="7" id="KW-1185">Reference proteome</keyword>
<dbReference type="KEGG" id="bbel:109466397"/>
<dbReference type="Proteomes" id="UP000515135">
    <property type="component" value="Unplaced"/>
</dbReference>
<dbReference type="PANTHER" id="PTHR11863">
    <property type="entry name" value="STEROL DESATURASE"/>
    <property type="match status" value="1"/>
</dbReference>
<sequence length="329" mass="37563">MGFSTSLPRPVAALYPPVLLSLVLGYWVSLTPAVESYLRTNVQPILQDTSVWRSSGRFLQTQWEWVYESFRDEYQLATVGTALVISVCLLVMTSLYTYMDLTGRPAVLVRYKIQPNVNPPPVNAALFAKVGLHLIPNTLLTLAGIYLLQPVMLWRGMEFSKELPSLWRLLLDFPVCVLMQEIGFYYGHRLVHIPYLYKRIHKQHHEFTAPMSVVAPYSHPLEHVTTGVLPLFTGPILSGCHVATMWVWLAYLMYETTTDHSGYHMPLARSPEFHDFHHAKFNCNYGTTGLLDWLHGTDSAFRQSTAWKRHRILFGITPLSASILDTKKK</sequence>
<proteinExistence type="predicted"/>
<evidence type="ECO:0000259" key="6">
    <source>
        <dbReference type="Pfam" id="PF04116"/>
    </source>
</evidence>
<evidence type="ECO:0000256" key="3">
    <source>
        <dbReference type="ARBA" id="ARBA00022989"/>
    </source>
</evidence>
<evidence type="ECO:0000256" key="5">
    <source>
        <dbReference type="SAM" id="Phobius"/>
    </source>
</evidence>
<dbReference type="InterPro" id="IPR006694">
    <property type="entry name" value="Fatty_acid_hydroxylase"/>
</dbReference>
<dbReference type="InterPro" id="IPR050307">
    <property type="entry name" value="Sterol_Desaturase_Related"/>
</dbReference>